<dbReference type="InterPro" id="IPR032675">
    <property type="entry name" value="LRR_dom_sf"/>
</dbReference>
<dbReference type="PANTHER" id="PTHR46652:SF3">
    <property type="entry name" value="LEUCINE-RICH REPEAT-CONTAINING PROTEIN 9"/>
    <property type="match status" value="1"/>
</dbReference>
<name>A0AA86RD18_9EUKA</name>
<dbReference type="SUPFAM" id="SSF52058">
    <property type="entry name" value="L domain-like"/>
    <property type="match status" value="1"/>
</dbReference>
<evidence type="ECO:0000313" key="3">
    <source>
        <dbReference type="EMBL" id="CAI9970204.1"/>
    </source>
</evidence>
<dbReference type="SMART" id="SM00365">
    <property type="entry name" value="LRR_SD22"/>
    <property type="match status" value="4"/>
</dbReference>
<dbReference type="InterPro" id="IPR001611">
    <property type="entry name" value="Leu-rich_rpt"/>
</dbReference>
<keyword evidence="1" id="KW-0433">Leucine-rich repeat</keyword>
<keyword evidence="5" id="KW-1185">Reference proteome</keyword>
<dbReference type="EMBL" id="CATOUU010001068">
    <property type="protein sequence ID" value="CAI9970204.1"/>
    <property type="molecule type" value="Genomic_DNA"/>
</dbReference>
<evidence type="ECO:0008006" key="6">
    <source>
        <dbReference type="Google" id="ProtNLM"/>
    </source>
</evidence>
<accession>A0AA86RD18</accession>
<dbReference type="InterPro" id="IPR050836">
    <property type="entry name" value="SDS22/Internalin_LRR"/>
</dbReference>
<reference evidence="4 5" key="2">
    <citation type="submission" date="2024-07" db="EMBL/GenBank/DDBJ databases">
        <authorList>
            <person name="Akdeniz Z."/>
        </authorList>
    </citation>
    <scope>NUCLEOTIDE SEQUENCE [LARGE SCALE GENOMIC DNA]</scope>
</reference>
<protein>
    <recommendedName>
        <fullName evidence="6">Leucine rich repeat protein</fullName>
    </recommendedName>
</protein>
<keyword evidence="2" id="KW-0677">Repeat</keyword>
<evidence type="ECO:0000313" key="5">
    <source>
        <dbReference type="Proteomes" id="UP001642409"/>
    </source>
</evidence>
<dbReference type="Gene3D" id="3.80.10.10">
    <property type="entry name" value="Ribonuclease Inhibitor"/>
    <property type="match status" value="2"/>
</dbReference>
<reference evidence="3" key="1">
    <citation type="submission" date="2023-06" db="EMBL/GenBank/DDBJ databases">
        <authorList>
            <person name="Kurt Z."/>
        </authorList>
    </citation>
    <scope>NUCLEOTIDE SEQUENCE</scope>
</reference>
<sequence>MESTIQDSTMVQCTQDQILVQKYKNQVISGVLEIEQDEFITNLQFVESFKLKELICCNCNNISFQTVPINLKKLIISYSRIKNLTGIKQMTQLKVLDISFKSIFINTLQAHCVTDYCIDHKICDISELSNLRNLTKLSLQSNNIEDISALEELKLLNELNLNYNKIKSIKPLENLTKLLQLQFICNKIEDLYPIRNLTKLTKLSFKGNLVNDISVLKYTTNIRKLSFDDNQVVDISTLSSLKQISALSFCSNNVVQIESLNKLNKVKGLQITYNYIIDFSLFKYKKLLQKQCMRGTVNYDDIVTQKQPTPALILFAMKQKAILQSKEQDEKSLQLKQHFVTKQMIFRSKIKDLSNNMINSQIQFTYCIALMFQKLSQNKEYE</sequence>
<dbReference type="PROSITE" id="PS51450">
    <property type="entry name" value="LRR"/>
    <property type="match status" value="3"/>
</dbReference>
<gene>
    <name evidence="4" type="ORF">HINF_LOCUS21830</name>
    <name evidence="3" type="ORF">HINF_LOCUS57849</name>
</gene>
<proteinExistence type="predicted"/>
<comment type="caution">
    <text evidence="3">The sequence shown here is derived from an EMBL/GenBank/DDBJ whole genome shotgun (WGS) entry which is preliminary data.</text>
</comment>
<dbReference type="PANTHER" id="PTHR46652">
    <property type="entry name" value="LEUCINE-RICH REPEAT AND IQ DOMAIN-CONTAINING PROTEIN 1-RELATED"/>
    <property type="match status" value="1"/>
</dbReference>
<evidence type="ECO:0000256" key="2">
    <source>
        <dbReference type="ARBA" id="ARBA00022737"/>
    </source>
</evidence>
<dbReference type="AlphaFoldDB" id="A0AA86RD18"/>
<organism evidence="3">
    <name type="scientific">Hexamita inflata</name>
    <dbReference type="NCBI Taxonomy" id="28002"/>
    <lineage>
        <taxon>Eukaryota</taxon>
        <taxon>Metamonada</taxon>
        <taxon>Diplomonadida</taxon>
        <taxon>Hexamitidae</taxon>
        <taxon>Hexamitinae</taxon>
        <taxon>Hexamita</taxon>
    </lineage>
</organism>
<evidence type="ECO:0000313" key="4">
    <source>
        <dbReference type="EMBL" id="CAL6009908.1"/>
    </source>
</evidence>
<dbReference type="EMBL" id="CAXDID020000060">
    <property type="protein sequence ID" value="CAL6009908.1"/>
    <property type="molecule type" value="Genomic_DNA"/>
</dbReference>
<evidence type="ECO:0000256" key="1">
    <source>
        <dbReference type="ARBA" id="ARBA00022614"/>
    </source>
</evidence>
<dbReference type="Proteomes" id="UP001642409">
    <property type="component" value="Unassembled WGS sequence"/>
</dbReference>